<comment type="caution">
    <text evidence="1">The sequence shown here is derived from an EMBL/GenBank/DDBJ whole genome shotgun (WGS) entry which is preliminary data.</text>
</comment>
<organism evidence="1 2">
    <name type="scientific">Colletotrichum truncatum</name>
    <name type="common">Anthracnose fungus</name>
    <name type="synonym">Colletotrichum capsici</name>
    <dbReference type="NCBI Taxonomy" id="5467"/>
    <lineage>
        <taxon>Eukaryota</taxon>
        <taxon>Fungi</taxon>
        <taxon>Dikarya</taxon>
        <taxon>Ascomycota</taxon>
        <taxon>Pezizomycotina</taxon>
        <taxon>Sordariomycetes</taxon>
        <taxon>Hypocreomycetidae</taxon>
        <taxon>Glomerellales</taxon>
        <taxon>Glomerellaceae</taxon>
        <taxon>Colletotrichum</taxon>
        <taxon>Colletotrichum truncatum species complex</taxon>
    </lineage>
</organism>
<name>A0ACC3YDE2_COLTU</name>
<evidence type="ECO:0000313" key="2">
    <source>
        <dbReference type="Proteomes" id="UP000805649"/>
    </source>
</evidence>
<dbReference type="EMBL" id="VUJX02000014">
    <property type="protein sequence ID" value="KAL0929837.1"/>
    <property type="molecule type" value="Genomic_DNA"/>
</dbReference>
<proteinExistence type="predicted"/>
<dbReference type="Proteomes" id="UP000805649">
    <property type="component" value="Unassembled WGS sequence"/>
</dbReference>
<keyword evidence="1" id="KW-0560">Oxidoreductase</keyword>
<keyword evidence="2" id="KW-1185">Reference proteome</keyword>
<protein>
    <submittedName>
        <fullName evidence="1">Cytochrome p450 monooxygenase</fullName>
    </submittedName>
</protein>
<gene>
    <name evidence="1" type="ORF">CTRU02_215267</name>
</gene>
<accession>A0ACC3YDE2</accession>
<reference evidence="1 2" key="1">
    <citation type="journal article" date="2020" name="Phytopathology">
        <title>Genome Sequence Resources of Colletotrichum truncatum, C. plurivorum, C. musicola, and C. sojae: Four Species Pathogenic to Soybean (Glycine max).</title>
        <authorList>
            <person name="Rogerio F."/>
            <person name="Boufleur T.R."/>
            <person name="Ciampi-Guillardi M."/>
            <person name="Sukno S.A."/>
            <person name="Thon M.R."/>
            <person name="Massola Junior N.S."/>
            <person name="Baroncelli R."/>
        </authorList>
    </citation>
    <scope>NUCLEOTIDE SEQUENCE [LARGE SCALE GENOMIC DNA]</scope>
    <source>
        <strain evidence="1 2">CMES1059</strain>
    </source>
</reference>
<evidence type="ECO:0000313" key="1">
    <source>
        <dbReference type="EMBL" id="KAL0929837.1"/>
    </source>
</evidence>
<sequence length="429" mass="47698">MGCSRSTKVYPNEHCSRNISLDEVSVASAEGHGQIYATNPHCTKHELYLKFGGHNEPGLFTMSNPKEHVQHKRMFARAFSKSQLRTQWEDVITAITSKAIQKIVEELQQNGKVDVLKWFTFMSSDVSGELKFGESWDLLGKGRQNDLVRSIGIFMQISGLTAELPLLKPLGRLVPLPWFRTAFRGWDFVIDYASRAVDNSKKLTQLGERNIFGTILANAEKGEVLTEFDIKNEAGNFTVAGTDTTVVTLAYCVFAVLTHPRVQTEIEAEVAALPEEFSDADVEKLRWLNAALAETNRLFGAAQGGFPRRTPACGLIIDGYDLPGNTTVSVQGYTMHRKRELFPNALEWFPESNMSAETKAVISPFGAGSRICIGIHVAYIEMRLAAARFFRECPGARLAQEITTDSMAFVNYFATFPKSGRCVIGKMFA</sequence>
<keyword evidence="1" id="KW-0503">Monooxygenase</keyword>